<evidence type="ECO:0000256" key="4">
    <source>
        <dbReference type="ARBA" id="ARBA00023136"/>
    </source>
</evidence>
<protein>
    <submittedName>
        <fullName evidence="8">Sialin-like</fullName>
    </submittedName>
</protein>
<feature type="domain" description="Cyclic nucleotide-binding" evidence="6">
    <location>
        <begin position="163"/>
        <end position="218"/>
    </location>
</feature>
<dbReference type="InterPro" id="IPR011701">
    <property type="entry name" value="MFS"/>
</dbReference>
<feature type="transmembrane region" description="Helical" evidence="5">
    <location>
        <begin position="121"/>
        <end position="145"/>
    </location>
</feature>
<sequence>MQCKCQSQPKYKVTQPSLVFAGGAGCLTSLWYLYVVYDSPEEHPRISEVERNYIKGSLKGQVHTLEKLHKEIPWGKILTSPTVWLLMYTFMTYAWGLSMTLTNLPTYMFEILKYDMKSNGLLSALPFISSYVAQNISGALADFAMSRDYLSRVWMRRIWTTIGLFGTAIFLVIAGYIDCKNAWLAVLMMVIGNFCNGFIFGGLGVAHLDVAPRFASVIFGVITTVACLCGIMSPYLIGIITTDQTQQQWQTVFYINLAIQLSGAILFGIFFHSDILPWAAVDVDDTVTLAKEARIHNGLYKHSNDNPTHHRVHHAAANNIEITKL</sequence>
<evidence type="ECO:0000256" key="2">
    <source>
        <dbReference type="ARBA" id="ARBA00022692"/>
    </source>
</evidence>
<feature type="transmembrane region" description="Helical" evidence="5">
    <location>
        <begin position="18"/>
        <end position="37"/>
    </location>
</feature>
<dbReference type="PROSITE" id="PS50042">
    <property type="entry name" value="CNMP_BINDING_3"/>
    <property type="match status" value="1"/>
</dbReference>
<dbReference type="GeneID" id="106818339"/>
<dbReference type="Proteomes" id="UP000695022">
    <property type="component" value="Unplaced"/>
</dbReference>
<gene>
    <name evidence="8" type="primary">LOC106818339</name>
</gene>
<keyword evidence="4 5" id="KW-0472">Membrane</keyword>
<reference evidence="8" key="1">
    <citation type="submission" date="2025-08" db="UniProtKB">
        <authorList>
            <consortium name="RefSeq"/>
        </authorList>
    </citation>
    <scope>IDENTIFICATION</scope>
</reference>
<dbReference type="PANTHER" id="PTHR11662:SF454">
    <property type="entry name" value="SIALIN-LIKE"/>
    <property type="match status" value="1"/>
</dbReference>
<keyword evidence="7" id="KW-1185">Reference proteome</keyword>
<evidence type="ECO:0000256" key="1">
    <source>
        <dbReference type="ARBA" id="ARBA00004141"/>
    </source>
</evidence>
<dbReference type="InterPro" id="IPR000595">
    <property type="entry name" value="cNMP-bd_dom"/>
</dbReference>
<dbReference type="PANTHER" id="PTHR11662">
    <property type="entry name" value="SOLUTE CARRIER FAMILY 17"/>
    <property type="match status" value="1"/>
</dbReference>
<dbReference type="SUPFAM" id="SSF103473">
    <property type="entry name" value="MFS general substrate transporter"/>
    <property type="match status" value="1"/>
</dbReference>
<dbReference type="InterPro" id="IPR050382">
    <property type="entry name" value="MFS_Na/Anion_cotransporter"/>
</dbReference>
<dbReference type="Gene3D" id="1.20.1250.20">
    <property type="entry name" value="MFS general substrate transporter like domains"/>
    <property type="match status" value="1"/>
</dbReference>
<evidence type="ECO:0000259" key="6">
    <source>
        <dbReference type="PROSITE" id="PS50042"/>
    </source>
</evidence>
<proteinExistence type="predicted"/>
<feature type="transmembrane region" description="Helical" evidence="5">
    <location>
        <begin position="183"/>
        <end position="205"/>
    </location>
</feature>
<dbReference type="Pfam" id="PF07690">
    <property type="entry name" value="MFS_1"/>
    <property type="match status" value="1"/>
</dbReference>
<evidence type="ECO:0000256" key="3">
    <source>
        <dbReference type="ARBA" id="ARBA00022989"/>
    </source>
</evidence>
<dbReference type="InterPro" id="IPR036259">
    <property type="entry name" value="MFS_trans_sf"/>
</dbReference>
<comment type="subcellular location">
    <subcellularLocation>
        <location evidence="1">Membrane</location>
        <topology evidence="1">Multi-pass membrane protein</topology>
    </subcellularLocation>
</comment>
<evidence type="ECO:0000313" key="7">
    <source>
        <dbReference type="Proteomes" id="UP000695022"/>
    </source>
</evidence>
<dbReference type="RefSeq" id="XP_014678539.1">
    <property type="nucleotide sequence ID" value="XM_014823053.1"/>
</dbReference>
<accession>A0ABM1F268</accession>
<dbReference type="PROSITE" id="PS51257">
    <property type="entry name" value="PROKAR_LIPOPROTEIN"/>
    <property type="match status" value="1"/>
</dbReference>
<organism evidence="7 8">
    <name type="scientific">Priapulus caudatus</name>
    <name type="common">Priapulid worm</name>
    <dbReference type="NCBI Taxonomy" id="37621"/>
    <lineage>
        <taxon>Eukaryota</taxon>
        <taxon>Metazoa</taxon>
        <taxon>Ecdysozoa</taxon>
        <taxon>Scalidophora</taxon>
        <taxon>Priapulida</taxon>
        <taxon>Priapulimorpha</taxon>
        <taxon>Priapulimorphida</taxon>
        <taxon>Priapulidae</taxon>
        <taxon>Priapulus</taxon>
    </lineage>
</organism>
<keyword evidence="2 5" id="KW-0812">Transmembrane</keyword>
<evidence type="ECO:0000256" key="5">
    <source>
        <dbReference type="SAM" id="Phobius"/>
    </source>
</evidence>
<feature type="transmembrane region" description="Helical" evidence="5">
    <location>
        <begin position="217"/>
        <end position="240"/>
    </location>
</feature>
<keyword evidence="3 5" id="KW-1133">Transmembrane helix</keyword>
<feature type="transmembrane region" description="Helical" evidence="5">
    <location>
        <begin position="83"/>
        <end position="101"/>
    </location>
</feature>
<evidence type="ECO:0000313" key="8">
    <source>
        <dbReference type="RefSeq" id="XP_014678539.1"/>
    </source>
</evidence>
<feature type="transmembrane region" description="Helical" evidence="5">
    <location>
        <begin position="157"/>
        <end position="177"/>
    </location>
</feature>
<feature type="transmembrane region" description="Helical" evidence="5">
    <location>
        <begin position="252"/>
        <end position="271"/>
    </location>
</feature>
<name>A0ABM1F268_PRICU</name>